<keyword evidence="1" id="KW-0472">Membrane</keyword>
<keyword evidence="1" id="KW-0812">Transmembrane</keyword>
<dbReference type="PANTHER" id="PTHR33116">
    <property type="entry name" value="REVERSE TRANSCRIPTASE ZINC-BINDING DOMAIN-CONTAINING PROTEIN-RELATED-RELATED"/>
    <property type="match status" value="1"/>
</dbReference>
<dbReference type="PROSITE" id="PS50878">
    <property type="entry name" value="RT_POL"/>
    <property type="match status" value="1"/>
</dbReference>
<protein>
    <submittedName>
        <fullName evidence="3">RNA-directed DNA polymerase, eukaryota</fullName>
    </submittedName>
</protein>
<feature type="domain" description="Reverse transcriptase" evidence="2">
    <location>
        <begin position="45"/>
        <end position="303"/>
    </location>
</feature>
<dbReference type="InterPro" id="IPR000477">
    <property type="entry name" value="RT_dom"/>
</dbReference>
<keyword evidence="3" id="KW-0548">Nucleotidyltransferase</keyword>
<keyword evidence="1" id="KW-1133">Transmembrane helix</keyword>
<organism evidence="3">
    <name type="scientific">Tanacetum cinerariifolium</name>
    <name type="common">Dalmatian daisy</name>
    <name type="synonym">Chrysanthemum cinerariifolium</name>
    <dbReference type="NCBI Taxonomy" id="118510"/>
    <lineage>
        <taxon>Eukaryota</taxon>
        <taxon>Viridiplantae</taxon>
        <taxon>Streptophyta</taxon>
        <taxon>Embryophyta</taxon>
        <taxon>Tracheophyta</taxon>
        <taxon>Spermatophyta</taxon>
        <taxon>Magnoliopsida</taxon>
        <taxon>eudicotyledons</taxon>
        <taxon>Gunneridae</taxon>
        <taxon>Pentapetalae</taxon>
        <taxon>asterids</taxon>
        <taxon>campanulids</taxon>
        <taxon>Asterales</taxon>
        <taxon>Asteraceae</taxon>
        <taxon>Asteroideae</taxon>
        <taxon>Anthemideae</taxon>
        <taxon>Anthemidinae</taxon>
        <taxon>Tanacetum</taxon>
    </lineage>
</organism>
<name>A0A699HTD9_TANCI</name>
<gene>
    <name evidence="3" type="ORF">Tci_446424</name>
</gene>
<feature type="transmembrane region" description="Helical" evidence="1">
    <location>
        <begin position="84"/>
        <end position="108"/>
    </location>
</feature>
<evidence type="ECO:0000313" key="3">
    <source>
        <dbReference type="EMBL" id="GEY74450.1"/>
    </source>
</evidence>
<dbReference type="AlphaFoldDB" id="A0A699HTD9"/>
<comment type="caution">
    <text evidence="3">The sequence shown here is derived from an EMBL/GenBank/DDBJ whole genome shotgun (WGS) entry which is preliminary data.</text>
</comment>
<sequence length="607" mass="69598">MPIVPALNIYLSKPEYLPHGKEMRLSKKLSFRILSTRMWWLLFPNSSLQVFFPLGCNSSFIALIPKTHEAKMVKDFRPLSLIGSVYKIIAKILANILSLVISSLIFYVQAAFVSNRQILDDPFIINELLSWCKLKNSKPMVFKVDFEKAFDSVRWEYLDDVLNKFSFGVKWRGWIQGCLNTDLGSILFNGSSTLEFKFYKCLKQGDLLSLFLIILIMESLHFSFKNMVNAGLYKGIPIKDTLTLSHLFYADDVMFVGIGIPHNEVVLVAESIGCLTFSTPFNFLGVKVGGIMSMRSSWDKVIAKFTSRLSKWKLKTLSIGGHLTLIKSVLSSLPLYHMSIFKCPMGVLKLLESIRRNFFNGVTNSDMRLALIGWKKVLDSKKNEGLGVSSFFALNRALLFQWIWCFISQGPYLWSRFITGIYGPKGAFDNPHIITRRSPWLDLIREFKSLSLKDKQVTVASKLRDTALVPSFRKVSIGGIEEEHLRLLDNSLSHIIFPQISDRWTWNLESSGEFLVKSARVFIDDSLLPKANAVTRWIKVVPIKIYIFVWRVCLDKLPTRLNLSLRGSGFLGPNSYKEWLVWLNTIRLSKRLKEILEGTCYVMWWVI</sequence>
<keyword evidence="3" id="KW-0695">RNA-directed DNA polymerase</keyword>
<keyword evidence="3" id="KW-0808">Transferase</keyword>
<reference evidence="3" key="1">
    <citation type="journal article" date="2019" name="Sci. Rep.">
        <title>Draft genome of Tanacetum cinerariifolium, the natural source of mosquito coil.</title>
        <authorList>
            <person name="Yamashiro T."/>
            <person name="Shiraishi A."/>
            <person name="Satake H."/>
            <person name="Nakayama K."/>
        </authorList>
    </citation>
    <scope>NUCLEOTIDE SEQUENCE</scope>
</reference>
<dbReference type="GO" id="GO:0003964">
    <property type="term" value="F:RNA-directed DNA polymerase activity"/>
    <property type="evidence" value="ECO:0007669"/>
    <property type="project" value="UniProtKB-KW"/>
</dbReference>
<accession>A0A699HTD9</accession>
<dbReference type="EMBL" id="BKCJ010205571">
    <property type="protein sequence ID" value="GEY74450.1"/>
    <property type="molecule type" value="Genomic_DNA"/>
</dbReference>
<proteinExistence type="predicted"/>
<dbReference type="Pfam" id="PF00078">
    <property type="entry name" value="RVT_1"/>
    <property type="match status" value="1"/>
</dbReference>
<evidence type="ECO:0000259" key="2">
    <source>
        <dbReference type="PROSITE" id="PS50878"/>
    </source>
</evidence>
<evidence type="ECO:0000256" key="1">
    <source>
        <dbReference type="SAM" id="Phobius"/>
    </source>
</evidence>
<dbReference type="PANTHER" id="PTHR33116:SF79">
    <property type="entry name" value="REVERSE TRANSCRIPTASE DOMAIN, ZINC FINGER, CCHC-TYPE-RELATED"/>
    <property type="match status" value="1"/>
</dbReference>